<reference evidence="1 2" key="1">
    <citation type="submission" date="2018-06" db="EMBL/GenBank/DDBJ databases">
        <title>Comparative genomics reveals the genomic features of Rhizophagus irregularis, R. cerebriforme, R. diaphanum and Gigaspora rosea, and their symbiotic lifestyle signature.</title>
        <authorList>
            <person name="Morin E."/>
            <person name="San Clemente H."/>
            <person name="Chen E.C.H."/>
            <person name="De La Providencia I."/>
            <person name="Hainaut M."/>
            <person name="Kuo A."/>
            <person name="Kohler A."/>
            <person name="Murat C."/>
            <person name="Tang N."/>
            <person name="Roy S."/>
            <person name="Loubradou J."/>
            <person name="Henrissat B."/>
            <person name="Grigoriev I.V."/>
            <person name="Corradi N."/>
            <person name="Roux C."/>
            <person name="Martin F.M."/>
        </authorList>
    </citation>
    <scope>NUCLEOTIDE SEQUENCE [LARGE SCALE GENOMIC DNA]</scope>
    <source>
        <strain evidence="1 2">DAOM 227022</strain>
    </source>
</reference>
<accession>A0A397SI90</accession>
<keyword evidence="2" id="KW-1185">Reference proteome</keyword>
<protein>
    <submittedName>
        <fullName evidence="1">Uncharacterized protein</fullName>
    </submittedName>
</protein>
<dbReference type="EMBL" id="QKYT01000549">
    <property type="protein sequence ID" value="RIA83687.1"/>
    <property type="molecule type" value="Genomic_DNA"/>
</dbReference>
<gene>
    <name evidence="1" type="ORF">C1645_833403</name>
</gene>
<evidence type="ECO:0000313" key="2">
    <source>
        <dbReference type="Proteomes" id="UP000265703"/>
    </source>
</evidence>
<dbReference type="Proteomes" id="UP000265703">
    <property type="component" value="Unassembled WGS sequence"/>
</dbReference>
<evidence type="ECO:0000313" key="1">
    <source>
        <dbReference type="EMBL" id="RIA83687.1"/>
    </source>
</evidence>
<comment type="caution">
    <text evidence="1">The sequence shown here is derived from an EMBL/GenBank/DDBJ whole genome shotgun (WGS) entry which is preliminary data.</text>
</comment>
<name>A0A397SI90_9GLOM</name>
<dbReference type="OrthoDB" id="2327459at2759"/>
<sequence length="116" mass="13402">MSLYIGDDNNLVIIQGNAGVCPGESARDTIDDLCQIIEKWQDEVTTMYNQNLPRDRNLGNVTFEEVEKMVVYKNIRNNIAHKSKWNSGRNREKYEEALECINRATCTNAYINKDKK</sequence>
<organism evidence="1 2">
    <name type="scientific">Glomus cerebriforme</name>
    <dbReference type="NCBI Taxonomy" id="658196"/>
    <lineage>
        <taxon>Eukaryota</taxon>
        <taxon>Fungi</taxon>
        <taxon>Fungi incertae sedis</taxon>
        <taxon>Mucoromycota</taxon>
        <taxon>Glomeromycotina</taxon>
        <taxon>Glomeromycetes</taxon>
        <taxon>Glomerales</taxon>
        <taxon>Glomeraceae</taxon>
        <taxon>Glomus</taxon>
    </lineage>
</organism>
<dbReference type="AlphaFoldDB" id="A0A397SI90"/>
<proteinExistence type="predicted"/>